<keyword evidence="1" id="KW-0812">Transmembrane</keyword>
<feature type="transmembrane region" description="Helical" evidence="1">
    <location>
        <begin position="12"/>
        <end position="30"/>
    </location>
</feature>
<organism evidence="2">
    <name type="scientific">Pistachio virus X</name>
    <dbReference type="NCBI Taxonomy" id="2794236"/>
    <lineage>
        <taxon>Viruses</taxon>
        <taxon>Riboviria</taxon>
        <taxon>Orthornavirae</taxon>
        <taxon>Kitrinoviricota</taxon>
        <taxon>Alsuviricetes</taxon>
        <taxon>Martellivirales</taxon>
        <taxon>Kitaviridae</taxon>
        <taxon>Higrevirus</taxon>
        <taxon>Higrevirus pistaciae</taxon>
    </lineage>
</organism>
<feature type="transmembrane region" description="Helical" evidence="1">
    <location>
        <begin position="69"/>
        <end position="87"/>
    </location>
</feature>
<protein>
    <submittedName>
        <fullName evidence="2">p10</fullName>
    </submittedName>
</protein>
<keyword evidence="1" id="KW-1133">Transmembrane helix</keyword>
<proteinExistence type="predicted"/>
<dbReference type="EMBL" id="MT334619">
    <property type="protein sequence ID" value="QPL17814.1"/>
    <property type="molecule type" value="Genomic_RNA"/>
</dbReference>
<keyword evidence="1" id="KW-0472">Membrane</keyword>
<sequence>MPRFVDNSASSKLILVLCFCMLVSAVYIMYHPGNPYSVPMAPGHVFPFGGRYAITAEFYPPRGTVWRDSSNLMVLFICLTICCYLRFR</sequence>
<reference evidence="2" key="1">
    <citation type="submission" date="2020-04" db="EMBL/GenBank/DDBJ databases">
        <title>Transcriptome data analysis revealed novel viruses for genus Pistacia in Iran, China, and Italy.</title>
        <authorList>
            <person name="Mohammadi M."/>
            <person name="Hosseini A."/>
            <person name="Nasrollanejad S."/>
        </authorList>
    </citation>
    <scope>NUCLEOTIDE SEQUENCE</scope>
</reference>
<name>A0A7T0M826_9VIRU</name>
<accession>A0A7T0M826</accession>
<evidence type="ECO:0000256" key="1">
    <source>
        <dbReference type="SAM" id="Phobius"/>
    </source>
</evidence>
<evidence type="ECO:0000313" key="2">
    <source>
        <dbReference type="EMBL" id="QPL17814.1"/>
    </source>
</evidence>